<dbReference type="RefSeq" id="WP_309203504.1">
    <property type="nucleotide sequence ID" value="NZ_CP133548.1"/>
</dbReference>
<sequence length="401" mass="44709">MSKDKLTEFNQQLQWADQFVKEQLIPIEQEIIHADFASVESRLAELRETVKRQGLWAPHMPESVGGTCQSLEALGRLSEVLGQTPIGHYVFGCQAPDAGNMELLAHFGSTEQQQTWLQPLIEGSIRSCFAMTEPDTAGSNPTLLKTRAELVSDQWVINGRKWFTSSADGADVCIVMAVTDEDAAKHQRASMFIVPKSTPGFKIIRNISVMGEPGSGYFSHSEVEFSDCKVPKNALLGGVGEGFALAQTRLGPGRIHHCMRWLGICRRALNIMIDYANKRQVSNRHNLGDMQTIQNWIAESAAEIEAARCLVLKTAEQIERLGFMKAKTQVSMIKYFTANVLQKVLDRSLQTLGALGMTDDTIIAFFFRHERAARIYDGPDEVHKNLVARSLLKNNLYQSSH</sequence>
<evidence type="ECO:0000259" key="8">
    <source>
        <dbReference type="Pfam" id="PF00441"/>
    </source>
</evidence>
<dbReference type="Gene3D" id="1.20.140.10">
    <property type="entry name" value="Butyryl-CoA Dehydrogenase, subunit A, domain 3"/>
    <property type="match status" value="1"/>
</dbReference>
<evidence type="ECO:0000256" key="7">
    <source>
        <dbReference type="RuleBase" id="RU362125"/>
    </source>
</evidence>
<dbReference type="InterPro" id="IPR009075">
    <property type="entry name" value="AcylCo_DH/oxidase_C"/>
</dbReference>
<keyword evidence="5 7" id="KW-0274">FAD</keyword>
<dbReference type="GO" id="GO:0005737">
    <property type="term" value="C:cytoplasm"/>
    <property type="evidence" value="ECO:0007669"/>
    <property type="project" value="TreeGrafter"/>
</dbReference>
<dbReference type="InterPro" id="IPR046373">
    <property type="entry name" value="Acyl-CoA_Oxase/DH_mid-dom_sf"/>
</dbReference>
<dbReference type="Gene3D" id="2.40.110.10">
    <property type="entry name" value="Butyryl-CoA Dehydrogenase, subunit A, domain 2"/>
    <property type="match status" value="1"/>
</dbReference>
<keyword evidence="6 7" id="KW-0560">Oxidoreductase</keyword>
<keyword evidence="12" id="KW-1185">Reference proteome</keyword>
<comment type="cofactor">
    <cofactor evidence="1 7">
        <name>FAD</name>
        <dbReference type="ChEBI" id="CHEBI:57692"/>
    </cofactor>
</comment>
<protein>
    <submittedName>
        <fullName evidence="11">Acyl-CoA dehydrogenase family protein</fullName>
    </submittedName>
</protein>
<dbReference type="InterPro" id="IPR006091">
    <property type="entry name" value="Acyl-CoA_Oxase/DH_mid-dom"/>
</dbReference>
<dbReference type="InterPro" id="IPR013786">
    <property type="entry name" value="AcylCoA_DH/ox_N"/>
</dbReference>
<dbReference type="SUPFAM" id="SSF47203">
    <property type="entry name" value="Acyl-CoA dehydrogenase C-terminal domain-like"/>
    <property type="match status" value="1"/>
</dbReference>
<dbReference type="InterPro" id="IPR037069">
    <property type="entry name" value="AcylCoA_DH/ox_N_sf"/>
</dbReference>
<evidence type="ECO:0000256" key="2">
    <source>
        <dbReference type="ARBA" id="ARBA00009347"/>
    </source>
</evidence>
<dbReference type="PANTHER" id="PTHR48083:SF13">
    <property type="entry name" value="ACYL-COA DEHYDROGENASE FAMILY MEMBER 11"/>
    <property type="match status" value="1"/>
</dbReference>
<dbReference type="GO" id="GO:0033539">
    <property type="term" value="P:fatty acid beta-oxidation using acyl-CoA dehydrogenase"/>
    <property type="evidence" value="ECO:0007669"/>
    <property type="project" value="TreeGrafter"/>
</dbReference>
<dbReference type="Pfam" id="PF02770">
    <property type="entry name" value="Acyl-CoA_dh_M"/>
    <property type="match status" value="1"/>
</dbReference>
<dbReference type="Pfam" id="PF00441">
    <property type="entry name" value="Acyl-CoA_dh_1"/>
    <property type="match status" value="1"/>
</dbReference>
<dbReference type="InterPro" id="IPR009100">
    <property type="entry name" value="AcylCoA_DH/oxidase_NM_dom_sf"/>
</dbReference>
<dbReference type="Gene3D" id="1.10.540.10">
    <property type="entry name" value="Acyl-CoA dehydrogenase/oxidase, N-terminal domain"/>
    <property type="match status" value="1"/>
</dbReference>
<evidence type="ECO:0000313" key="12">
    <source>
        <dbReference type="Proteomes" id="UP001239782"/>
    </source>
</evidence>
<feature type="domain" description="Acyl-CoA oxidase/dehydrogenase middle" evidence="9">
    <location>
        <begin position="128"/>
        <end position="228"/>
    </location>
</feature>
<accession>A0AA51X7G6</accession>
<dbReference type="Pfam" id="PF02771">
    <property type="entry name" value="Acyl-CoA_dh_N"/>
    <property type="match status" value="1"/>
</dbReference>
<organism evidence="11 12">
    <name type="scientific">Pleionea litopenaei</name>
    <dbReference type="NCBI Taxonomy" id="3070815"/>
    <lineage>
        <taxon>Bacteria</taxon>
        <taxon>Pseudomonadati</taxon>
        <taxon>Pseudomonadota</taxon>
        <taxon>Gammaproteobacteria</taxon>
        <taxon>Oceanospirillales</taxon>
        <taxon>Pleioneaceae</taxon>
        <taxon>Pleionea</taxon>
    </lineage>
</organism>
<evidence type="ECO:0000313" key="11">
    <source>
        <dbReference type="EMBL" id="WMS88297.1"/>
    </source>
</evidence>
<dbReference type="GO" id="GO:0050660">
    <property type="term" value="F:flavin adenine dinucleotide binding"/>
    <property type="evidence" value="ECO:0007669"/>
    <property type="project" value="InterPro"/>
</dbReference>
<evidence type="ECO:0000259" key="10">
    <source>
        <dbReference type="Pfam" id="PF02771"/>
    </source>
</evidence>
<dbReference type="Proteomes" id="UP001239782">
    <property type="component" value="Chromosome"/>
</dbReference>
<reference evidence="11 12" key="1">
    <citation type="submission" date="2023-08" db="EMBL/GenBank/DDBJ databases">
        <title>Pleionea litopenaei sp. nov., isolated from stomach of juvenile Litopenaeus vannamei.</title>
        <authorList>
            <person name="Rho A.M."/>
            <person name="Hwang C.Y."/>
        </authorList>
    </citation>
    <scope>NUCLEOTIDE SEQUENCE [LARGE SCALE GENOMIC DNA]</scope>
    <source>
        <strain evidence="11 12">HL-JVS1</strain>
    </source>
</reference>
<dbReference type="KEGG" id="plei:Q9312_05110"/>
<dbReference type="GO" id="GO:0003995">
    <property type="term" value="F:acyl-CoA dehydrogenase activity"/>
    <property type="evidence" value="ECO:0007669"/>
    <property type="project" value="TreeGrafter"/>
</dbReference>
<proteinExistence type="inferred from homology"/>
<keyword evidence="4 7" id="KW-0285">Flavoprotein</keyword>
<dbReference type="SUPFAM" id="SSF56645">
    <property type="entry name" value="Acyl-CoA dehydrogenase NM domain-like"/>
    <property type="match status" value="1"/>
</dbReference>
<dbReference type="EMBL" id="CP133548">
    <property type="protein sequence ID" value="WMS88297.1"/>
    <property type="molecule type" value="Genomic_DNA"/>
</dbReference>
<evidence type="ECO:0000256" key="5">
    <source>
        <dbReference type="ARBA" id="ARBA00022827"/>
    </source>
</evidence>
<evidence type="ECO:0000259" key="9">
    <source>
        <dbReference type="Pfam" id="PF02770"/>
    </source>
</evidence>
<evidence type="ECO:0000256" key="6">
    <source>
        <dbReference type="ARBA" id="ARBA00023002"/>
    </source>
</evidence>
<dbReference type="FunFam" id="2.40.110.10:FF:000002">
    <property type="entry name" value="Acyl-CoA dehydrogenase fadE12"/>
    <property type="match status" value="1"/>
</dbReference>
<name>A0AA51X7G6_9GAMM</name>
<dbReference type="InterPro" id="IPR050741">
    <property type="entry name" value="Acyl-CoA_dehydrogenase"/>
</dbReference>
<gene>
    <name evidence="11" type="ORF">Q9312_05110</name>
</gene>
<evidence type="ECO:0000256" key="3">
    <source>
        <dbReference type="ARBA" id="ARBA00011738"/>
    </source>
</evidence>
<feature type="domain" description="Acyl-CoA dehydrogenase/oxidase C-terminal" evidence="8">
    <location>
        <begin position="240"/>
        <end position="392"/>
    </location>
</feature>
<comment type="subunit">
    <text evidence="3">Homodimer.</text>
</comment>
<evidence type="ECO:0000256" key="1">
    <source>
        <dbReference type="ARBA" id="ARBA00001974"/>
    </source>
</evidence>
<comment type="similarity">
    <text evidence="2 7">Belongs to the acyl-CoA dehydrogenase family.</text>
</comment>
<evidence type="ECO:0000256" key="4">
    <source>
        <dbReference type="ARBA" id="ARBA00022630"/>
    </source>
</evidence>
<dbReference type="PANTHER" id="PTHR48083">
    <property type="entry name" value="MEDIUM-CHAIN SPECIFIC ACYL-COA DEHYDROGENASE, MITOCHONDRIAL-RELATED"/>
    <property type="match status" value="1"/>
</dbReference>
<dbReference type="AlphaFoldDB" id="A0AA51X7G6"/>
<dbReference type="InterPro" id="IPR036250">
    <property type="entry name" value="AcylCo_DH-like_C"/>
</dbReference>
<feature type="domain" description="Acyl-CoA dehydrogenase/oxidase N-terminal" evidence="10">
    <location>
        <begin position="14"/>
        <end position="123"/>
    </location>
</feature>